<protein>
    <submittedName>
        <fullName evidence="1">DUF1697 domain-containing protein</fullName>
    </submittedName>
</protein>
<gene>
    <name evidence="1" type="ORF">GCM10009431_07700</name>
</gene>
<accession>A0ABN1JGC2</accession>
<dbReference type="Pfam" id="PF08002">
    <property type="entry name" value="DUF1697"/>
    <property type="match status" value="1"/>
</dbReference>
<dbReference type="Gene3D" id="3.30.70.1260">
    <property type="entry name" value="bacterial protein sp0830 like"/>
    <property type="match status" value="1"/>
</dbReference>
<dbReference type="InterPro" id="IPR012545">
    <property type="entry name" value="DUF1697"/>
</dbReference>
<proteinExistence type="predicted"/>
<dbReference type="Proteomes" id="UP001500736">
    <property type="component" value="Unassembled WGS sequence"/>
</dbReference>
<dbReference type="PIRSF" id="PIRSF008502">
    <property type="entry name" value="UCP008502"/>
    <property type="match status" value="1"/>
</dbReference>
<dbReference type="EMBL" id="BAAAGF010000001">
    <property type="protein sequence ID" value="GAA0739086.1"/>
    <property type="molecule type" value="Genomic_DNA"/>
</dbReference>
<evidence type="ECO:0000313" key="2">
    <source>
        <dbReference type="Proteomes" id="UP001500736"/>
    </source>
</evidence>
<name>A0ABN1JGC2_9FLAO</name>
<keyword evidence="2" id="KW-1185">Reference proteome</keyword>
<dbReference type="Gene3D" id="3.30.70.1280">
    <property type="entry name" value="SP0830-like domains"/>
    <property type="match status" value="1"/>
</dbReference>
<reference evidence="1 2" key="1">
    <citation type="journal article" date="2019" name="Int. J. Syst. Evol. Microbiol.">
        <title>The Global Catalogue of Microorganisms (GCM) 10K type strain sequencing project: providing services to taxonomists for standard genome sequencing and annotation.</title>
        <authorList>
            <consortium name="The Broad Institute Genomics Platform"/>
            <consortium name="The Broad Institute Genome Sequencing Center for Infectious Disease"/>
            <person name="Wu L."/>
            <person name="Ma J."/>
        </authorList>
    </citation>
    <scope>NUCLEOTIDE SEQUENCE [LARGE SCALE GENOMIC DNA]</scope>
    <source>
        <strain evidence="1 2">JCM 15976</strain>
    </source>
</reference>
<sequence length="174" mass="19749">MKYIALLRGINVSGHKKIPMAELRTLLTGSGLENVQTYIQTGNVIFDAAASAEILKNQIEVAVKKHFGFDVPVLVITPKVLRQIFDDCPFSEEKKQNSYFSLLYDAPKQELIDVVAEIKYPNEEVSITKNCIYFYCSTGYGKTKYNNNFFEKKLNVTATARNYKTMLKLLSLSE</sequence>
<organism evidence="1 2">
    <name type="scientific">Gaetbulibacter jejuensis</name>
    <dbReference type="NCBI Taxonomy" id="584607"/>
    <lineage>
        <taxon>Bacteria</taxon>
        <taxon>Pseudomonadati</taxon>
        <taxon>Bacteroidota</taxon>
        <taxon>Flavobacteriia</taxon>
        <taxon>Flavobacteriales</taxon>
        <taxon>Flavobacteriaceae</taxon>
        <taxon>Gaetbulibacter</taxon>
    </lineage>
</organism>
<comment type="caution">
    <text evidence="1">The sequence shown here is derived from an EMBL/GenBank/DDBJ whole genome shotgun (WGS) entry which is preliminary data.</text>
</comment>
<dbReference type="PANTHER" id="PTHR36439">
    <property type="entry name" value="BLL4334 PROTEIN"/>
    <property type="match status" value="1"/>
</dbReference>
<evidence type="ECO:0000313" key="1">
    <source>
        <dbReference type="EMBL" id="GAA0739086.1"/>
    </source>
</evidence>
<dbReference type="PANTHER" id="PTHR36439:SF1">
    <property type="entry name" value="DUF1697 DOMAIN-CONTAINING PROTEIN"/>
    <property type="match status" value="1"/>
</dbReference>
<dbReference type="SUPFAM" id="SSF160379">
    <property type="entry name" value="SP0830-like"/>
    <property type="match status" value="1"/>
</dbReference>
<dbReference type="RefSeq" id="WP_343795928.1">
    <property type="nucleotide sequence ID" value="NZ_BAAAGF010000001.1"/>
</dbReference>